<evidence type="ECO:0000256" key="1">
    <source>
        <dbReference type="ARBA" id="ARBA00000085"/>
    </source>
</evidence>
<reference evidence="20 21" key="1">
    <citation type="submission" date="2020-04" db="EMBL/GenBank/DDBJ databases">
        <authorList>
            <person name="Basu S."/>
            <person name="Maruthanayagam V."/>
            <person name="Chakraborty S."/>
            <person name="Pramanik A."/>
            <person name="Mukherjee J."/>
            <person name="Brink B."/>
        </authorList>
    </citation>
    <scope>NUCLEOTIDE SEQUENCE [LARGE SCALE GENOMIC DNA]</scope>
    <source>
        <strain evidence="20 21">AP17</strain>
    </source>
</reference>
<dbReference type="GO" id="GO:0000155">
    <property type="term" value="F:phosphorelay sensor kinase activity"/>
    <property type="evidence" value="ECO:0007669"/>
    <property type="project" value="InterPro"/>
</dbReference>
<dbReference type="RefSeq" id="WP_168567405.1">
    <property type="nucleotide sequence ID" value="NZ_CP051167.1"/>
</dbReference>
<dbReference type="InterPro" id="IPR003594">
    <property type="entry name" value="HATPase_dom"/>
</dbReference>
<feature type="coiled-coil region" evidence="14">
    <location>
        <begin position="813"/>
        <end position="843"/>
    </location>
</feature>
<dbReference type="InterPro" id="IPR005467">
    <property type="entry name" value="His_kinase_dom"/>
</dbReference>
<dbReference type="SMART" id="SM00387">
    <property type="entry name" value="HATPase_c"/>
    <property type="match status" value="1"/>
</dbReference>
<evidence type="ECO:0000256" key="3">
    <source>
        <dbReference type="ARBA" id="ARBA00006402"/>
    </source>
</evidence>
<evidence type="ECO:0000259" key="19">
    <source>
        <dbReference type="PROSITE" id="PS50113"/>
    </source>
</evidence>
<dbReference type="FunFam" id="1.10.287.130:FF:000038">
    <property type="entry name" value="Sensory transduction histidine kinase"/>
    <property type="match status" value="1"/>
</dbReference>
<feature type="domain" description="PAS" evidence="18">
    <location>
        <begin position="202"/>
        <end position="255"/>
    </location>
</feature>
<dbReference type="EC" id="2.7.13.3" evidence="4"/>
<keyword evidence="14" id="KW-0175">Coiled coil</keyword>
<keyword evidence="7" id="KW-0547">Nucleotide-binding</keyword>
<dbReference type="PROSITE" id="PS50113">
    <property type="entry name" value="PAC"/>
    <property type="match status" value="4"/>
</dbReference>
<comment type="subcellular location">
    <subcellularLocation>
        <location evidence="2">Membrane</location>
    </subcellularLocation>
</comment>
<evidence type="ECO:0000256" key="11">
    <source>
        <dbReference type="ARBA" id="ARBA00023136"/>
    </source>
</evidence>
<keyword evidence="11 16" id="KW-0472">Membrane</keyword>
<dbReference type="InterPro" id="IPR013655">
    <property type="entry name" value="PAS_fold_3"/>
</dbReference>
<keyword evidence="9" id="KW-0067">ATP-binding</keyword>
<dbReference type="Proteomes" id="UP000500857">
    <property type="component" value="Chromosome"/>
</dbReference>
<evidence type="ECO:0000313" key="21">
    <source>
        <dbReference type="Proteomes" id="UP000500857"/>
    </source>
</evidence>
<dbReference type="InterPro" id="IPR013767">
    <property type="entry name" value="PAS_fold"/>
</dbReference>
<dbReference type="CDD" id="cd00082">
    <property type="entry name" value="HisKA"/>
    <property type="match status" value="1"/>
</dbReference>
<dbReference type="InterPro" id="IPR036890">
    <property type="entry name" value="HATPase_C_sf"/>
</dbReference>
<keyword evidence="16" id="KW-1133">Transmembrane helix</keyword>
<feature type="domain" description="PAS" evidence="18">
    <location>
        <begin position="568"/>
        <end position="638"/>
    </location>
</feature>
<dbReference type="InterPro" id="IPR003661">
    <property type="entry name" value="HisK_dim/P_dom"/>
</dbReference>
<dbReference type="SMART" id="SM00086">
    <property type="entry name" value="PAC"/>
    <property type="match status" value="4"/>
</dbReference>
<keyword evidence="5" id="KW-0597">Phosphoprotein</keyword>
<dbReference type="GO" id="GO:0005524">
    <property type="term" value="F:ATP binding"/>
    <property type="evidence" value="ECO:0007669"/>
    <property type="project" value="UniProtKB-KW"/>
</dbReference>
<gene>
    <name evidence="20" type="ORF">HCG48_00455</name>
</gene>
<comment type="similarity">
    <text evidence="3">In the N-terminal section; belongs to the phytochrome family.</text>
</comment>
<evidence type="ECO:0000256" key="13">
    <source>
        <dbReference type="ARBA" id="ARBA00074306"/>
    </source>
</evidence>
<dbReference type="PROSITE" id="PS50112">
    <property type="entry name" value="PAS"/>
    <property type="match status" value="5"/>
</dbReference>
<name>A0A6H1TRL9_9CYAN</name>
<keyword evidence="16" id="KW-0812">Transmembrane</keyword>
<dbReference type="SMART" id="SM00388">
    <property type="entry name" value="HisKA"/>
    <property type="match status" value="1"/>
</dbReference>
<evidence type="ECO:0000313" key="20">
    <source>
        <dbReference type="EMBL" id="QIZ69248.1"/>
    </source>
</evidence>
<evidence type="ECO:0000259" key="18">
    <source>
        <dbReference type="PROSITE" id="PS50112"/>
    </source>
</evidence>
<dbReference type="Pfam" id="PF08447">
    <property type="entry name" value="PAS_3"/>
    <property type="match status" value="1"/>
</dbReference>
<dbReference type="NCBIfam" id="TIGR00229">
    <property type="entry name" value="sensory_box"/>
    <property type="match status" value="5"/>
</dbReference>
<evidence type="ECO:0000256" key="8">
    <source>
        <dbReference type="ARBA" id="ARBA00022777"/>
    </source>
</evidence>
<feature type="domain" description="PAC" evidence="19">
    <location>
        <begin position="777"/>
        <end position="829"/>
    </location>
</feature>
<evidence type="ECO:0000256" key="2">
    <source>
        <dbReference type="ARBA" id="ARBA00004370"/>
    </source>
</evidence>
<dbReference type="Pfam" id="PF00512">
    <property type="entry name" value="HisKA"/>
    <property type="match status" value="1"/>
</dbReference>
<dbReference type="SUPFAM" id="SSF55874">
    <property type="entry name" value="ATPase domain of HSP90 chaperone/DNA topoisomerase II/histidine kinase"/>
    <property type="match status" value="1"/>
</dbReference>
<dbReference type="SUPFAM" id="SSF47384">
    <property type="entry name" value="Homodimeric domain of signal transducing histidine kinase"/>
    <property type="match status" value="1"/>
</dbReference>
<feature type="domain" description="PAS" evidence="18">
    <location>
        <begin position="688"/>
        <end position="758"/>
    </location>
</feature>
<feature type="domain" description="PAS" evidence="18">
    <location>
        <begin position="430"/>
        <end position="505"/>
    </location>
</feature>
<keyword evidence="6" id="KW-0808">Transferase</keyword>
<keyword evidence="12" id="KW-0131">Cell cycle</keyword>
<dbReference type="AlphaFoldDB" id="A0A6H1TRL9"/>
<evidence type="ECO:0000256" key="15">
    <source>
        <dbReference type="SAM" id="MobiDB-lite"/>
    </source>
</evidence>
<feature type="domain" description="Histidine kinase" evidence="17">
    <location>
        <begin position="847"/>
        <end position="1077"/>
    </location>
</feature>
<evidence type="ECO:0000256" key="16">
    <source>
        <dbReference type="SAM" id="Phobius"/>
    </source>
</evidence>
<dbReference type="Pfam" id="PF13426">
    <property type="entry name" value="PAS_9"/>
    <property type="match status" value="1"/>
</dbReference>
<dbReference type="GO" id="GO:0006355">
    <property type="term" value="P:regulation of DNA-templated transcription"/>
    <property type="evidence" value="ECO:0007669"/>
    <property type="project" value="InterPro"/>
</dbReference>
<dbReference type="PRINTS" id="PR00344">
    <property type="entry name" value="BCTRLSENSOR"/>
</dbReference>
<dbReference type="Gene3D" id="3.30.450.20">
    <property type="entry name" value="PAS domain"/>
    <property type="match status" value="5"/>
</dbReference>
<keyword evidence="10" id="KW-0902">Two-component regulatory system</keyword>
<keyword evidence="8" id="KW-0418">Kinase</keyword>
<dbReference type="SMART" id="SM00091">
    <property type="entry name" value="PAS"/>
    <property type="match status" value="5"/>
</dbReference>
<dbReference type="CDD" id="cd16922">
    <property type="entry name" value="HATPase_EvgS-ArcB-TorS-like"/>
    <property type="match status" value="1"/>
</dbReference>
<feature type="region of interest" description="Disordered" evidence="15">
    <location>
        <begin position="155"/>
        <end position="180"/>
    </location>
</feature>
<dbReference type="CDD" id="cd00130">
    <property type="entry name" value="PAS"/>
    <property type="match status" value="5"/>
</dbReference>
<dbReference type="Gene3D" id="1.10.287.130">
    <property type="match status" value="1"/>
</dbReference>
<dbReference type="PANTHER" id="PTHR43047">
    <property type="entry name" value="TWO-COMPONENT HISTIDINE PROTEIN KINASE"/>
    <property type="match status" value="1"/>
</dbReference>
<dbReference type="InterPro" id="IPR035965">
    <property type="entry name" value="PAS-like_dom_sf"/>
</dbReference>
<evidence type="ECO:0000256" key="7">
    <source>
        <dbReference type="ARBA" id="ARBA00022741"/>
    </source>
</evidence>
<evidence type="ECO:0000256" key="9">
    <source>
        <dbReference type="ARBA" id="ARBA00022840"/>
    </source>
</evidence>
<feature type="domain" description="PAC" evidence="19">
    <location>
        <begin position="256"/>
        <end position="310"/>
    </location>
</feature>
<dbReference type="FunFam" id="3.30.565.10:FF:000010">
    <property type="entry name" value="Sensor histidine kinase RcsC"/>
    <property type="match status" value="1"/>
</dbReference>
<feature type="domain" description="PAC" evidence="19">
    <location>
        <begin position="507"/>
        <end position="560"/>
    </location>
</feature>
<dbReference type="KEGG" id="oxy:HCG48_00455"/>
<dbReference type="Gene3D" id="3.30.565.10">
    <property type="entry name" value="Histidine kinase-like ATPase, C-terminal domain"/>
    <property type="match status" value="1"/>
</dbReference>
<keyword evidence="21" id="KW-1185">Reference proteome</keyword>
<dbReference type="PANTHER" id="PTHR43047:SF72">
    <property type="entry name" value="OSMOSENSING HISTIDINE PROTEIN KINASE SLN1"/>
    <property type="match status" value="1"/>
</dbReference>
<dbReference type="GO" id="GO:0009927">
    <property type="term" value="F:histidine phosphotransfer kinase activity"/>
    <property type="evidence" value="ECO:0007669"/>
    <property type="project" value="TreeGrafter"/>
</dbReference>
<evidence type="ECO:0000256" key="6">
    <source>
        <dbReference type="ARBA" id="ARBA00022679"/>
    </source>
</evidence>
<comment type="catalytic activity">
    <reaction evidence="1">
        <text>ATP + protein L-histidine = ADP + protein N-phospho-L-histidine.</text>
        <dbReference type="EC" id="2.7.13.3"/>
    </reaction>
</comment>
<dbReference type="InterPro" id="IPR013656">
    <property type="entry name" value="PAS_4"/>
</dbReference>
<proteinExistence type="inferred from homology"/>
<dbReference type="InterPro" id="IPR001610">
    <property type="entry name" value="PAC"/>
</dbReference>
<organism evidence="20 21">
    <name type="scientific">Oxynema aestuarii AP17</name>
    <dbReference type="NCBI Taxonomy" id="2064643"/>
    <lineage>
        <taxon>Bacteria</taxon>
        <taxon>Bacillati</taxon>
        <taxon>Cyanobacteriota</taxon>
        <taxon>Cyanophyceae</taxon>
        <taxon>Oscillatoriophycideae</taxon>
        <taxon>Oscillatoriales</taxon>
        <taxon>Oscillatoriaceae</taxon>
        <taxon>Oxynema</taxon>
        <taxon>Oxynema aestuarii</taxon>
    </lineage>
</organism>
<dbReference type="Pfam" id="PF00989">
    <property type="entry name" value="PAS"/>
    <property type="match status" value="1"/>
</dbReference>
<evidence type="ECO:0000256" key="12">
    <source>
        <dbReference type="ARBA" id="ARBA00023306"/>
    </source>
</evidence>
<sequence length="1087" mass="121563">MKPSTLQPVGAFRETPLQEIAILARGTIDPIAPKRRRSCDRIRAGVAPQTQKVCTVMDLHFEKSPSRLVWIYTSLGMTFGCGLTVGCWVWDLAHQDLGLSVTAIATLHDSQPSYWLLDLFPFLFGWLVYQHGLGRSPHPGATPETDRAYLSADPGEAIAASPGNPDDRPRRAAAKPPNGDSHWNAASVALYWQQMPLAAIGLDLDGRIVSWNRAAEQIFGYGDREAIDRPFAPLLVAPPFHDAFERLWHDLLEERQTSQTTYQNLTKQGKIAVCEWYNTPLIDPHGELVGVVALARNISQQVESEAVRREMEYRFRRLAEATFEGILIHNWGTILDANQALATMSGYALEELIGIDGFELLHPDSRAFVREQIARGEERPYEVTALKKDGTTFPVEIQGRSLPFQGETVRVAAIRDISERKRSLEALRRSEARYRAISEMVSDFVYSFEIDADGGEVLGWLTDSFERMTGYRVAEIVRRGGWRELVHPEDAGRYAEFQRQLLEKRSASGEYRIFAKNGEACWLRDTAKWVWDEEQGRYGQILGSVRNISDRKRSEAQTLHTMYLLRKSEAKNRALLNAIPDLMFRFDRAGTVLDLKAVKGVELGTSPVQFVGRPLAELFPAEVADLCMKALERAFKCQDIEIFEYELNLDGEPCSYESRIVASGDNEVLAIVRDITQRKRWERAVSESEEKYRSVVEGVREAIFQTDRAGRLTFLNPAWTEMTGYAVGESLGCSFIDYVHPSDRPKYAQMFARAMARVPGDDDEAIAPGDGVPDFTRPHEVCYLTKAGEMRWMEVNARVCLDDEGAIVGSAGILNDTTERKRAEEQLRQAKAAAEAANQAKSTFLANMSHELRTPLNAIVGYSELLQEDWEELGDDRSIADLQRIQTAGKHLLSLINDILDISKIEAGKMEWELESFEIESLVEEIVASTQPQIAKNNNQLEIIYGPHLGSMYADATKVRQILVNLLGNAAKFTTNGKITLSVRREKTTLRAARSRDRADTIVFCVSDTGIGIAPHQLPKLFEAFSQGDASTTRKYGGTGLGLAICHEFCKMMGGEISVESECDRGSTFTVRLSAVVESPTTPGSNR</sequence>
<accession>A0A6H1TRL9</accession>
<evidence type="ECO:0000256" key="14">
    <source>
        <dbReference type="SAM" id="Coils"/>
    </source>
</evidence>
<evidence type="ECO:0000256" key="5">
    <source>
        <dbReference type="ARBA" id="ARBA00022553"/>
    </source>
</evidence>
<evidence type="ECO:0000256" key="10">
    <source>
        <dbReference type="ARBA" id="ARBA00023012"/>
    </source>
</evidence>
<feature type="domain" description="PAS" evidence="18">
    <location>
        <begin position="332"/>
        <end position="380"/>
    </location>
</feature>
<dbReference type="SUPFAM" id="SSF55785">
    <property type="entry name" value="PYP-like sensor domain (PAS domain)"/>
    <property type="match status" value="5"/>
</dbReference>
<evidence type="ECO:0000259" key="17">
    <source>
        <dbReference type="PROSITE" id="PS50109"/>
    </source>
</evidence>
<feature type="domain" description="PAC" evidence="19">
    <location>
        <begin position="379"/>
        <end position="429"/>
    </location>
</feature>
<dbReference type="InterPro" id="IPR036097">
    <property type="entry name" value="HisK_dim/P_sf"/>
</dbReference>
<dbReference type="EMBL" id="CP051167">
    <property type="protein sequence ID" value="QIZ69248.1"/>
    <property type="molecule type" value="Genomic_DNA"/>
</dbReference>
<dbReference type="Pfam" id="PF08448">
    <property type="entry name" value="PAS_4"/>
    <property type="match status" value="2"/>
</dbReference>
<feature type="transmembrane region" description="Helical" evidence="16">
    <location>
        <begin position="69"/>
        <end position="93"/>
    </location>
</feature>
<dbReference type="GO" id="GO:0005886">
    <property type="term" value="C:plasma membrane"/>
    <property type="evidence" value="ECO:0007669"/>
    <property type="project" value="TreeGrafter"/>
</dbReference>
<dbReference type="InterPro" id="IPR000014">
    <property type="entry name" value="PAS"/>
</dbReference>
<evidence type="ECO:0000256" key="4">
    <source>
        <dbReference type="ARBA" id="ARBA00012438"/>
    </source>
</evidence>
<dbReference type="InterPro" id="IPR000700">
    <property type="entry name" value="PAS-assoc_C"/>
</dbReference>
<dbReference type="Pfam" id="PF02518">
    <property type="entry name" value="HATPase_c"/>
    <property type="match status" value="1"/>
</dbReference>
<protein>
    <recommendedName>
        <fullName evidence="13">Circadian input-output histidine kinase CikA</fullName>
        <ecNumber evidence="4">2.7.13.3</ecNumber>
    </recommendedName>
</protein>
<dbReference type="InterPro" id="IPR004358">
    <property type="entry name" value="Sig_transdc_His_kin-like_C"/>
</dbReference>
<dbReference type="PROSITE" id="PS50109">
    <property type="entry name" value="HIS_KIN"/>
    <property type="match status" value="1"/>
</dbReference>